<protein>
    <submittedName>
        <fullName evidence="2">E3 UFM1-protein ligase 1 homolog</fullName>
    </submittedName>
</protein>
<accession>A0AC34RDP2</accession>
<proteinExistence type="predicted"/>
<organism evidence="1 2">
    <name type="scientific">Panagrolaimus sp. JU765</name>
    <dbReference type="NCBI Taxonomy" id="591449"/>
    <lineage>
        <taxon>Eukaryota</taxon>
        <taxon>Metazoa</taxon>
        <taxon>Ecdysozoa</taxon>
        <taxon>Nematoda</taxon>
        <taxon>Chromadorea</taxon>
        <taxon>Rhabditida</taxon>
        <taxon>Tylenchina</taxon>
        <taxon>Panagrolaimomorpha</taxon>
        <taxon>Panagrolaimoidea</taxon>
        <taxon>Panagrolaimidae</taxon>
        <taxon>Panagrolaimus</taxon>
    </lineage>
</organism>
<dbReference type="WBParaSite" id="JU765_v2.g5896.t1">
    <property type="protein sequence ID" value="JU765_v2.g5896.t1"/>
    <property type="gene ID" value="JU765_v2.g5896"/>
</dbReference>
<sequence>MATWADIQRLASDLQRAQLSISAEKLSDANCVEVIGKLIESGAIDVVFTVDGKEYITKKHLLTELKLECGAAGGRIPFVDLATNLRIDLSAVRQGVQNLLKESDEYLVSQDELIAVEYIDDLCKKLNEMFADTGRLSILGLTQLWGVPIEFLNQYIFSEVGKKIHAQRDGDLLYTNEFVDAQYRKLQCALWAVTRSIKLANLFSYFDITQSLFFSLINKLSGENKLHGTILGSKNSLNSVYVSEVQERNAQEYIRNALLNQRVISIDTVRKLDLEPKVVKESIFADKPVNILKKTILMGDFYKELLSTIEEKLQNDSYCSFDAIFRDYPLIDSEDAHHIMEVGTKQASKGKEWVYNEGSPYSYFKSIVEKAVDGLDEYIKQKAVEDAPKIVLALKELNTATGAAKKPAKDDDDDWKVGAKGGKKKGPAGKKGGKKTGTNVEEASKDTSGIFVLPQDEVLTKLVELNVFPEELLSEIIDDAMPLVNAMYKKEVEAQFTAGSSKDQKQLIQEKQKKVKELYTSFCCFEQGTEIFTEGLKEDLRQALLKATGTDIAITVLSLYVDVPNNQQMTTKVRNECLASITDKNARNELTELFESLTDLTKFHDSVAKLDACNIFVKQPDKRSRAEFLANHIQHYKDLLNECDEPSRMLLLIIVLIIAIKCKVAVYATGKFVSKIAKELTDVCSEAKNPIPEDVIEKITEAMPLVVKMIQGKTDDDQTEHLNQLLNDLKAYVLA</sequence>
<dbReference type="Proteomes" id="UP000887576">
    <property type="component" value="Unplaced"/>
</dbReference>
<reference evidence="2" key="1">
    <citation type="submission" date="2022-11" db="UniProtKB">
        <authorList>
            <consortium name="WormBaseParasite"/>
        </authorList>
    </citation>
    <scope>IDENTIFICATION</scope>
</reference>
<evidence type="ECO:0000313" key="1">
    <source>
        <dbReference type="Proteomes" id="UP000887576"/>
    </source>
</evidence>
<evidence type="ECO:0000313" key="2">
    <source>
        <dbReference type="WBParaSite" id="JU765_v2.g5896.t1"/>
    </source>
</evidence>
<name>A0AC34RDP2_9BILA</name>